<reference evidence="1 2" key="1">
    <citation type="submission" date="2019-02" db="EMBL/GenBank/DDBJ databases">
        <title>Deep-cultivation of Planctomycetes and their phenomic and genomic characterization uncovers novel biology.</title>
        <authorList>
            <person name="Wiegand S."/>
            <person name="Jogler M."/>
            <person name="Boedeker C."/>
            <person name="Pinto D."/>
            <person name="Vollmers J."/>
            <person name="Rivas-Marin E."/>
            <person name="Kohn T."/>
            <person name="Peeters S.H."/>
            <person name="Heuer A."/>
            <person name="Rast P."/>
            <person name="Oberbeckmann S."/>
            <person name="Bunk B."/>
            <person name="Jeske O."/>
            <person name="Meyerdierks A."/>
            <person name="Storesund J.E."/>
            <person name="Kallscheuer N."/>
            <person name="Luecker S."/>
            <person name="Lage O.M."/>
            <person name="Pohl T."/>
            <person name="Merkel B.J."/>
            <person name="Hornburger P."/>
            <person name="Mueller R.-W."/>
            <person name="Bruemmer F."/>
            <person name="Labrenz M."/>
            <person name="Spormann A.M."/>
            <person name="Op den Camp H."/>
            <person name="Overmann J."/>
            <person name="Amann R."/>
            <person name="Jetten M.S.M."/>
            <person name="Mascher T."/>
            <person name="Medema M.H."/>
            <person name="Devos D.P."/>
            <person name="Kaster A.-K."/>
            <person name="Ovreas L."/>
            <person name="Rohde M."/>
            <person name="Galperin M.Y."/>
            <person name="Jogler C."/>
        </authorList>
    </citation>
    <scope>NUCLEOTIDE SEQUENCE [LARGE SCALE GENOMIC DNA]</scope>
    <source>
        <strain evidence="1 2">HG66A1</strain>
    </source>
</reference>
<dbReference type="GO" id="GO:0004345">
    <property type="term" value="F:glucose-6-phosphate dehydrogenase activity"/>
    <property type="evidence" value="ECO:0007669"/>
    <property type="project" value="UniProtKB-EC"/>
</dbReference>
<dbReference type="Proteomes" id="UP000320421">
    <property type="component" value="Chromosome"/>
</dbReference>
<proteinExistence type="predicted"/>
<keyword evidence="1" id="KW-0560">Oxidoreductase</keyword>
<keyword evidence="2" id="KW-1185">Reference proteome</keyword>
<dbReference type="Gene3D" id="3.30.360.10">
    <property type="entry name" value="Dihydrodipicolinate Reductase, domain 2"/>
    <property type="match status" value="1"/>
</dbReference>
<protein>
    <submittedName>
        <fullName evidence="1">Glucose-6-phosphate 1-dehydrogenase</fullName>
        <ecNumber evidence="1">1.1.1.49</ecNumber>
    </submittedName>
</protein>
<dbReference type="AlphaFoldDB" id="A0A517PSX3"/>
<accession>A0A517PSX3</accession>
<organism evidence="1 2">
    <name type="scientific">Gimesia chilikensis</name>
    <dbReference type="NCBI Taxonomy" id="2605989"/>
    <lineage>
        <taxon>Bacteria</taxon>
        <taxon>Pseudomonadati</taxon>
        <taxon>Planctomycetota</taxon>
        <taxon>Planctomycetia</taxon>
        <taxon>Planctomycetales</taxon>
        <taxon>Planctomycetaceae</taxon>
        <taxon>Gimesia</taxon>
    </lineage>
</organism>
<dbReference type="InterPro" id="IPR036291">
    <property type="entry name" value="NAD(P)-bd_dom_sf"/>
</dbReference>
<dbReference type="EC" id="1.1.1.49" evidence="1"/>
<evidence type="ECO:0000313" key="2">
    <source>
        <dbReference type="Proteomes" id="UP000320421"/>
    </source>
</evidence>
<dbReference type="SUPFAM" id="SSF51735">
    <property type="entry name" value="NAD(P)-binding Rossmann-fold domains"/>
    <property type="match status" value="1"/>
</dbReference>
<evidence type="ECO:0000313" key="1">
    <source>
        <dbReference type="EMBL" id="QDT22476.1"/>
    </source>
</evidence>
<name>A0A517PSX3_9PLAN</name>
<dbReference type="RefSeq" id="WP_145188361.1">
    <property type="nucleotide sequence ID" value="NZ_CP036266.1"/>
</dbReference>
<dbReference type="EMBL" id="CP036266">
    <property type="protein sequence ID" value="QDT22476.1"/>
    <property type="molecule type" value="Genomic_DNA"/>
</dbReference>
<dbReference type="Gene3D" id="3.40.50.720">
    <property type="entry name" value="NAD(P)-binding Rossmann-like Domain"/>
    <property type="match status" value="1"/>
</dbReference>
<sequence>MKNICNSGFKNVIVIGTGEVVAKRVRPSLQLLVIEGLIERICYCDLHQKSPFKDHTAAEFYCPVTTKGLDLKNLSRLDFLGQETLVLVCTSTAYHAFYAKQAYGHVGRIAVEKPLTDDITTAEALLPLEDTVYPIGHQLFKQEMLDLTKRFANKTTSLSKIARAEFDLLETRGIDNRQVDPATWDVGWHGLECLLAPIRKQDRLALLELHRTFSGSYTRGNEQADVSTLTRIEGAIGLEDRQIPFVIRAGKAVATEQKTVRFYDDQDRIVDEASLSESGSDAHERLIRELLSPGEPDMQLDLDHVIEVVIACESCTFNSIDCGTYEFGCTPSWMNSPVDLSLPVG</sequence>
<gene>
    <name evidence="1" type="primary">zwf_1</name>
    <name evidence="1" type="ORF">HG66A1_42840</name>
</gene>